<dbReference type="CDD" id="cd22911">
    <property type="entry name" value="HFD_H3"/>
    <property type="match status" value="1"/>
</dbReference>
<evidence type="ECO:0000256" key="3">
    <source>
        <dbReference type="ARBA" id="ARBA00010343"/>
    </source>
</evidence>
<feature type="domain" description="Core Histone H2A/H2B/H3" evidence="9">
    <location>
        <begin position="318"/>
        <end position="395"/>
    </location>
</feature>
<dbReference type="Proteomes" id="UP000479190">
    <property type="component" value="Unassembled WGS sequence"/>
</dbReference>
<comment type="similarity">
    <text evidence="3">Belongs to the histone H3 family.</text>
</comment>
<keyword evidence="11" id="KW-1185">Reference proteome</keyword>
<proteinExistence type="inferred from homology"/>
<evidence type="ECO:0000256" key="1">
    <source>
        <dbReference type="ARBA" id="ARBA00004123"/>
    </source>
</evidence>
<dbReference type="SUPFAM" id="SSF47113">
    <property type="entry name" value="Histone-fold"/>
    <property type="match status" value="1"/>
</dbReference>
<name>A0A6H5J3A2_9HYME</name>
<evidence type="ECO:0000313" key="11">
    <source>
        <dbReference type="Proteomes" id="UP000479190"/>
    </source>
</evidence>
<dbReference type="Gene3D" id="1.10.20.10">
    <property type="entry name" value="Histone, subunit A"/>
    <property type="match status" value="1"/>
</dbReference>
<dbReference type="GO" id="GO:0005634">
    <property type="term" value="C:nucleus"/>
    <property type="evidence" value="ECO:0007669"/>
    <property type="project" value="UniProtKB-SubCell"/>
</dbReference>
<feature type="region of interest" description="Disordered" evidence="8">
    <location>
        <begin position="42"/>
        <end position="77"/>
    </location>
</feature>
<keyword evidence="5" id="KW-0238">DNA-binding</keyword>
<evidence type="ECO:0000256" key="4">
    <source>
        <dbReference type="ARBA" id="ARBA00022454"/>
    </source>
</evidence>
<protein>
    <recommendedName>
        <fullName evidence="9">Core Histone H2A/H2B/H3 domain-containing protein</fullName>
    </recommendedName>
</protein>
<dbReference type="InterPro" id="IPR009072">
    <property type="entry name" value="Histone-fold"/>
</dbReference>
<dbReference type="GO" id="GO:0000786">
    <property type="term" value="C:nucleosome"/>
    <property type="evidence" value="ECO:0007669"/>
    <property type="project" value="UniProtKB-KW"/>
</dbReference>
<evidence type="ECO:0000256" key="2">
    <source>
        <dbReference type="ARBA" id="ARBA00004286"/>
    </source>
</evidence>
<keyword evidence="7" id="KW-0544">Nucleosome core</keyword>
<keyword evidence="4" id="KW-0158">Chromosome</keyword>
<evidence type="ECO:0000256" key="5">
    <source>
        <dbReference type="ARBA" id="ARBA00023125"/>
    </source>
</evidence>
<accession>A0A6H5J3A2</accession>
<evidence type="ECO:0000256" key="6">
    <source>
        <dbReference type="ARBA" id="ARBA00023242"/>
    </source>
</evidence>
<dbReference type="FunFam" id="1.10.20.10:FF:000044">
    <property type="entry name" value="Histone H3.3"/>
    <property type="match status" value="1"/>
</dbReference>
<dbReference type="InterPro" id="IPR000164">
    <property type="entry name" value="Histone_H3/CENP-A"/>
</dbReference>
<dbReference type="EMBL" id="CADCXV010001139">
    <property type="protein sequence ID" value="CAB0041945.1"/>
    <property type="molecule type" value="Genomic_DNA"/>
</dbReference>
<dbReference type="PANTHER" id="PTHR11426">
    <property type="entry name" value="HISTONE H3"/>
    <property type="match status" value="1"/>
</dbReference>
<evidence type="ECO:0000256" key="8">
    <source>
        <dbReference type="SAM" id="MobiDB-lite"/>
    </source>
</evidence>
<evidence type="ECO:0000256" key="7">
    <source>
        <dbReference type="ARBA" id="ARBA00023269"/>
    </source>
</evidence>
<organism evidence="10 11">
    <name type="scientific">Trichogramma brassicae</name>
    <dbReference type="NCBI Taxonomy" id="86971"/>
    <lineage>
        <taxon>Eukaryota</taxon>
        <taxon>Metazoa</taxon>
        <taxon>Ecdysozoa</taxon>
        <taxon>Arthropoda</taxon>
        <taxon>Hexapoda</taxon>
        <taxon>Insecta</taxon>
        <taxon>Pterygota</taxon>
        <taxon>Neoptera</taxon>
        <taxon>Endopterygota</taxon>
        <taxon>Hymenoptera</taxon>
        <taxon>Apocrita</taxon>
        <taxon>Proctotrupomorpha</taxon>
        <taxon>Chalcidoidea</taxon>
        <taxon>Trichogrammatidae</taxon>
        <taxon>Trichogramma</taxon>
    </lineage>
</organism>
<dbReference type="GO" id="GO:0030527">
    <property type="term" value="F:structural constituent of chromatin"/>
    <property type="evidence" value="ECO:0007669"/>
    <property type="project" value="InterPro"/>
</dbReference>
<reference evidence="10 11" key="1">
    <citation type="submission" date="2020-02" db="EMBL/GenBank/DDBJ databases">
        <authorList>
            <person name="Ferguson B K."/>
        </authorList>
    </citation>
    <scope>NUCLEOTIDE SEQUENCE [LARGE SCALE GENOMIC DNA]</scope>
</reference>
<feature type="compositionally biased region" description="Basic and acidic residues" evidence="8">
    <location>
        <begin position="63"/>
        <end position="77"/>
    </location>
</feature>
<feature type="compositionally biased region" description="Low complexity" evidence="8">
    <location>
        <begin position="42"/>
        <end position="59"/>
    </location>
</feature>
<sequence length="400" mass="44275">MYNNVARPEDNIVNTSWAELTATAAPAGPVGLETADALQQHQLAQSEQQDNNDNNNNSRSRSKKEEELRTREHERSSWRWTKLAIATDKSPSVARRVGVHLSRECGALVSCASGGSEYRVCSAGDSHGAPSPLSAKRRHRRSGPSPLRLRPADVIRGEQRSHDPGDEVVHPCGLRPRRARQREYRAVILLRVFAPTLVRRRSSSVPGVSVSVGASARTNDNAGATITTLAQPYELPGFENNDDDENWLTLCCCPRSNAGEPSRRLCYAAAATTRPCYPPAVLVVADAARRSCATGTTGSRNNHSYPVIFAEDTQILLRYQKSTELLIRKMPFQRLVREIAQDYKTDLRFQSSAVMALQECAEAYLVGLFEDTNICAIHAKRVTIMPKDIQLAMRIRGERS</sequence>
<dbReference type="PROSITE" id="PS00959">
    <property type="entry name" value="HISTONE_H3_2"/>
    <property type="match status" value="1"/>
</dbReference>
<dbReference type="GO" id="GO:0003677">
    <property type="term" value="F:DNA binding"/>
    <property type="evidence" value="ECO:0007669"/>
    <property type="project" value="UniProtKB-KW"/>
</dbReference>
<dbReference type="PRINTS" id="PR00622">
    <property type="entry name" value="HISTONEH3"/>
</dbReference>
<evidence type="ECO:0000259" key="9">
    <source>
        <dbReference type="Pfam" id="PF00125"/>
    </source>
</evidence>
<dbReference type="InterPro" id="IPR007125">
    <property type="entry name" value="H2A/H2B/H3"/>
</dbReference>
<dbReference type="Pfam" id="PF00125">
    <property type="entry name" value="Histone"/>
    <property type="match status" value="1"/>
</dbReference>
<dbReference type="GO" id="GO:0046982">
    <property type="term" value="F:protein heterodimerization activity"/>
    <property type="evidence" value="ECO:0007669"/>
    <property type="project" value="InterPro"/>
</dbReference>
<dbReference type="AlphaFoldDB" id="A0A6H5J3A2"/>
<comment type="subcellular location">
    <subcellularLocation>
        <location evidence="2">Chromosome</location>
    </subcellularLocation>
    <subcellularLocation>
        <location evidence="1">Nucleus</location>
    </subcellularLocation>
</comment>
<keyword evidence="6" id="KW-0539">Nucleus</keyword>
<dbReference type="SMART" id="SM00428">
    <property type="entry name" value="H3"/>
    <property type="match status" value="1"/>
</dbReference>
<feature type="region of interest" description="Disordered" evidence="8">
    <location>
        <begin position="122"/>
        <end position="150"/>
    </location>
</feature>
<evidence type="ECO:0000313" key="10">
    <source>
        <dbReference type="EMBL" id="CAB0041945.1"/>
    </source>
</evidence>
<gene>
    <name evidence="10" type="ORF">TBRA_LOCUS13589</name>
</gene>